<evidence type="ECO:0000256" key="2">
    <source>
        <dbReference type="ARBA" id="ARBA00011741"/>
    </source>
</evidence>
<dbReference type="InterPro" id="IPR022479">
    <property type="entry name" value="PqqD_bac"/>
</dbReference>
<dbReference type="RefSeq" id="WP_072704749.1">
    <property type="nucleotide sequence ID" value="NZ_FMJB01000040.1"/>
</dbReference>
<gene>
    <name evidence="4" type="primary">pqqD</name>
    <name evidence="4" type="ORF">KARMA_0928</name>
</gene>
<reference evidence="5" key="1">
    <citation type="submission" date="2016-09" db="EMBL/GenBank/DDBJ databases">
        <authorList>
            <person name="Wibberg D."/>
        </authorList>
    </citation>
    <scope>NUCLEOTIDE SEQUENCE [LARGE SCALE GENOMIC DNA]</scope>
</reference>
<dbReference type="EMBL" id="FMJB01000040">
    <property type="protein sequence ID" value="SCM66746.1"/>
    <property type="molecule type" value="Genomic_DNA"/>
</dbReference>
<organism evidence="4 5">
    <name type="scientific">Donghicola eburneus</name>
    <dbReference type="NCBI Taxonomy" id="393278"/>
    <lineage>
        <taxon>Bacteria</taxon>
        <taxon>Pseudomonadati</taxon>
        <taxon>Pseudomonadota</taxon>
        <taxon>Alphaproteobacteria</taxon>
        <taxon>Rhodobacterales</taxon>
        <taxon>Roseobacteraceae</taxon>
        <taxon>Donghicola</taxon>
    </lineage>
</organism>
<dbReference type="GO" id="GO:0018189">
    <property type="term" value="P:pyrroloquinoline quinone biosynthetic process"/>
    <property type="evidence" value="ECO:0007669"/>
    <property type="project" value="UniProtKB-UniPathway"/>
</dbReference>
<protein>
    <submittedName>
        <fullName evidence="4">Pyrroloquinoline quinone biosynthesis protein PqqD</fullName>
    </submittedName>
</protein>
<evidence type="ECO:0000256" key="3">
    <source>
        <dbReference type="ARBA" id="ARBA00022905"/>
    </source>
</evidence>
<evidence type="ECO:0000256" key="1">
    <source>
        <dbReference type="ARBA" id="ARBA00004886"/>
    </source>
</evidence>
<dbReference type="UniPathway" id="UPA00539"/>
<comment type="subunit">
    <text evidence="2">Monomer. Interacts with PqqE.</text>
</comment>
<dbReference type="Pfam" id="PF05402">
    <property type="entry name" value="PqqD"/>
    <property type="match status" value="1"/>
</dbReference>
<evidence type="ECO:0000313" key="5">
    <source>
        <dbReference type="Proteomes" id="UP000184085"/>
    </source>
</evidence>
<comment type="pathway">
    <text evidence="1">Cofactor biosynthesis; pyrroloquinoline quinone biosynthesis.</text>
</comment>
<accession>A0A1M4N111</accession>
<dbReference type="Proteomes" id="UP000184085">
    <property type="component" value="Unassembled WGS sequence"/>
</dbReference>
<dbReference type="InterPro" id="IPR041881">
    <property type="entry name" value="PqqD_sf"/>
</dbReference>
<keyword evidence="3" id="KW-0884">PQQ biosynthesis</keyword>
<dbReference type="InterPro" id="IPR008792">
    <property type="entry name" value="PQQD"/>
</dbReference>
<evidence type="ECO:0000313" key="4">
    <source>
        <dbReference type="EMBL" id="SCM66746.1"/>
    </source>
</evidence>
<dbReference type="NCBIfam" id="TIGR03859">
    <property type="entry name" value="PQQ_PqqD"/>
    <property type="match status" value="1"/>
</dbReference>
<dbReference type="GO" id="GO:0048038">
    <property type="term" value="F:quinone binding"/>
    <property type="evidence" value="ECO:0007669"/>
    <property type="project" value="InterPro"/>
</dbReference>
<name>A0A1M4N111_9RHOB</name>
<sequence length="92" mass="10274">MIAPNAVPYLPRGVRLHRDHVRDRWVLLAPERTISLDMIGHAIITELDGSSGFAQIVDRLAAKYDAPAVQIAGDVQQFLGQLAERRFLEVRA</sequence>
<dbReference type="AlphaFoldDB" id="A0A1M4N111"/>
<dbReference type="Gene3D" id="1.10.10.1150">
    <property type="entry name" value="Coenzyme PQQ synthesis protein D (PqqD)"/>
    <property type="match status" value="1"/>
</dbReference>
<keyword evidence="5" id="KW-1185">Reference proteome</keyword>
<proteinExistence type="predicted"/>